<reference evidence="1" key="1">
    <citation type="submission" date="2020-05" db="EMBL/GenBank/DDBJ databases">
        <authorList>
            <person name="Chiriac C."/>
            <person name="Salcher M."/>
            <person name="Ghai R."/>
            <person name="Kavagutti S V."/>
        </authorList>
    </citation>
    <scope>NUCLEOTIDE SEQUENCE</scope>
</reference>
<proteinExistence type="predicted"/>
<sequence>MLIHVFGQCERARKPDGLRVAALCSPIDLGPAGVVQTENASHLVEGLAGGVVDGLAEQFDIVNQVANQQQGCVPTANQQRDGRGLNLPALEHVNANVPNQVVDGIDRLVQRNRESLRGGDANHERTGETRAVGNRNRIDFV</sequence>
<protein>
    <submittedName>
        <fullName evidence="1">Unannotated protein</fullName>
    </submittedName>
</protein>
<dbReference type="AlphaFoldDB" id="A0A6J6P9D4"/>
<organism evidence="1">
    <name type="scientific">freshwater metagenome</name>
    <dbReference type="NCBI Taxonomy" id="449393"/>
    <lineage>
        <taxon>unclassified sequences</taxon>
        <taxon>metagenomes</taxon>
        <taxon>ecological metagenomes</taxon>
    </lineage>
</organism>
<dbReference type="EMBL" id="CAEZXK010000038">
    <property type="protein sequence ID" value="CAB4692894.1"/>
    <property type="molecule type" value="Genomic_DNA"/>
</dbReference>
<accession>A0A6J6P9D4</accession>
<name>A0A6J6P9D4_9ZZZZ</name>
<gene>
    <name evidence="1" type="ORF">UFOPK2370_01077</name>
</gene>
<evidence type="ECO:0000313" key="1">
    <source>
        <dbReference type="EMBL" id="CAB4692894.1"/>
    </source>
</evidence>